<evidence type="ECO:0000313" key="2">
    <source>
        <dbReference type="EMBL" id="KAJ4831527.1"/>
    </source>
</evidence>
<reference evidence="2" key="2">
    <citation type="journal article" date="2023" name="Plants (Basel)">
        <title>Annotation of the Turnera subulata (Passifloraceae) Draft Genome Reveals the S-Locus Evolved after the Divergence of Turneroideae from Passifloroideae in a Stepwise Manner.</title>
        <authorList>
            <person name="Henning P.M."/>
            <person name="Roalson E.H."/>
            <person name="Mir W."/>
            <person name="McCubbin A.G."/>
            <person name="Shore J.S."/>
        </authorList>
    </citation>
    <scope>NUCLEOTIDE SEQUENCE</scope>
    <source>
        <strain evidence="2">F60SS</strain>
    </source>
</reference>
<dbReference type="InterPro" id="IPR023214">
    <property type="entry name" value="HAD_sf"/>
</dbReference>
<dbReference type="Gene3D" id="3.40.50.1000">
    <property type="entry name" value="HAD superfamily/HAD-like"/>
    <property type="match status" value="1"/>
</dbReference>
<name>A0A9Q0J826_9ROSI</name>
<dbReference type="PANTHER" id="PTHR17901:SF14">
    <property type="entry name" value="MAGNESIUM-DEPENDENT PHOSPHATASE 1"/>
    <property type="match status" value="1"/>
</dbReference>
<protein>
    <submittedName>
        <fullName evidence="2">Uncharacterized protein</fullName>
    </submittedName>
</protein>
<feature type="compositionally biased region" description="Low complexity" evidence="1">
    <location>
        <begin position="10"/>
        <end position="23"/>
    </location>
</feature>
<dbReference type="PANTHER" id="PTHR17901">
    <property type="entry name" value="MAGNESIUM-DEPENDENT PHOSPHATASE 1 MDP1"/>
    <property type="match status" value="1"/>
</dbReference>
<dbReference type="AlphaFoldDB" id="A0A9Q0J826"/>
<dbReference type="Pfam" id="PF12689">
    <property type="entry name" value="Acid_PPase"/>
    <property type="match status" value="1"/>
</dbReference>
<dbReference type="SUPFAM" id="SSF56784">
    <property type="entry name" value="HAD-like"/>
    <property type="match status" value="1"/>
</dbReference>
<dbReference type="InterPro" id="IPR036412">
    <property type="entry name" value="HAD-like_sf"/>
</dbReference>
<evidence type="ECO:0000313" key="3">
    <source>
        <dbReference type="Proteomes" id="UP001141552"/>
    </source>
</evidence>
<proteinExistence type="predicted"/>
<dbReference type="InterPro" id="IPR010036">
    <property type="entry name" value="MDP_1_eu_arc"/>
</dbReference>
<sequence length="135" mass="15251">MSGSKLQDYSSSISITPSGPSIGSSEISHPFSAFYECRSKREMPSLYPQAKGILNAFKDKGIDMAIASRSPTPGIANTFLDKLNIKPMFVAKEIFSSWTHKTEHFQKIHSRTEVPFNLMLFFDDEDRNIQTTKIR</sequence>
<reference evidence="2" key="1">
    <citation type="submission" date="2022-02" db="EMBL/GenBank/DDBJ databases">
        <authorList>
            <person name="Henning P.M."/>
            <person name="McCubbin A.G."/>
            <person name="Shore J.S."/>
        </authorList>
    </citation>
    <scope>NUCLEOTIDE SEQUENCE</scope>
    <source>
        <strain evidence="2">F60SS</strain>
        <tissue evidence="2">Leaves</tissue>
    </source>
</reference>
<dbReference type="Proteomes" id="UP001141552">
    <property type="component" value="Unassembled WGS sequence"/>
</dbReference>
<dbReference type="EMBL" id="JAKUCV010005348">
    <property type="protein sequence ID" value="KAJ4831527.1"/>
    <property type="molecule type" value="Genomic_DNA"/>
</dbReference>
<keyword evidence="3" id="KW-1185">Reference proteome</keyword>
<evidence type="ECO:0000256" key="1">
    <source>
        <dbReference type="SAM" id="MobiDB-lite"/>
    </source>
</evidence>
<organism evidence="2 3">
    <name type="scientific">Turnera subulata</name>
    <dbReference type="NCBI Taxonomy" id="218843"/>
    <lineage>
        <taxon>Eukaryota</taxon>
        <taxon>Viridiplantae</taxon>
        <taxon>Streptophyta</taxon>
        <taxon>Embryophyta</taxon>
        <taxon>Tracheophyta</taxon>
        <taxon>Spermatophyta</taxon>
        <taxon>Magnoliopsida</taxon>
        <taxon>eudicotyledons</taxon>
        <taxon>Gunneridae</taxon>
        <taxon>Pentapetalae</taxon>
        <taxon>rosids</taxon>
        <taxon>fabids</taxon>
        <taxon>Malpighiales</taxon>
        <taxon>Passifloraceae</taxon>
        <taxon>Turnera</taxon>
    </lineage>
</organism>
<comment type="caution">
    <text evidence="2">The sequence shown here is derived from an EMBL/GenBank/DDBJ whole genome shotgun (WGS) entry which is preliminary data.</text>
</comment>
<dbReference type="GO" id="GO:0003993">
    <property type="term" value="F:acid phosphatase activity"/>
    <property type="evidence" value="ECO:0007669"/>
    <property type="project" value="TreeGrafter"/>
</dbReference>
<gene>
    <name evidence="2" type="ORF">Tsubulata_036393</name>
</gene>
<accession>A0A9Q0J826</accession>
<feature type="region of interest" description="Disordered" evidence="1">
    <location>
        <begin position="1"/>
        <end position="23"/>
    </location>
</feature>
<dbReference type="OrthoDB" id="2865258at2759"/>